<evidence type="ECO:0000256" key="4">
    <source>
        <dbReference type="ARBA" id="ARBA00022840"/>
    </source>
</evidence>
<evidence type="ECO:0000313" key="8">
    <source>
        <dbReference type="Proteomes" id="UP001183619"/>
    </source>
</evidence>
<dbReference type="EMBL" id="JAVDYF010000001">
    <property type="protein sequence ID" value="MDR7356232.1"/>
    <property type="molecule type" value="Genomic_DNA"/>
</dbReference>
<dbReference type="PANTHER" id="PTHR10457">
    <property type="entry name" value="MEVALONATE KINASE/GALACTOKINASE"/>
    <property type="match status" value="1"/>
</dbReference>
<dbReference type="RefSeq" id="WP_277103734.1">
    <property type="nucleotide sequence ID" value="NZ_CP047209.1"/>
</dbReference>
<comment type="similarity">
    <text evidence="1">Belongs to the GHMP kinase family. GalK subfamily.</text>
</comment>
<name>A0ABU2BC69_9CORY</name>
<sequence>MSVWSARFGDDSNPSDQVRTIHLKWAGSTPSAVASAPGTWSLIGEHSDYAGGVVLMTLLQLRAWVAVSPRPDSQVKVCEYVVDDRGVLSQHSTSSAPVGALVHAHCETRAQQLAGLVATMMSRQMLSRETKGVDITVVSEIPPTSGLGGDAAIEVACGLALAAKVDDLDSPPMKAKLADVCFQAACHGDGDWPLRARYTAILRGREGVINIIDYADFSITQASHPLSGSTKSKAVAIIPPHSGADVAALAARQHFVEEATRAFGAESLRLLPDASTRVIDWLKAVHQAGLDMELPPVDQARAWMEFQSKELALVQLVTQAVRSRKVTDVFPAINQSQDLLFSLLGLAGVDREVASLCLSRGAVAARAAFAGVSSTVVAFVPELKFKNFCADLAHDGFGVAPLDFGVPATVDDSDSN</sequence>
<dbReference type="InterPro" id="IPR020568">
    <property type="entry name" value="Ribosomal_Su5_D2-typ_SF"/>
</dbReference>
<dbReference type="PRINTS" id="PR00959">
    <property type="entry name" value="MEVGALKINASE"/>
</dbReference>
<evidence type="ECO:0000256" key="1">
    <source>
        <dbReference type="ARBA" id="ARBA00006566"/>
    </source>
</evidence>
<evidence type="ECO:0000313" key="7">
    <source>
        <dbReference type="EMBL" id="MDR7356232.1"/>
    </source>
</evidence>
<evidence type="ECO:0000259" key="5">
    <source>
        <dbReference type="Pfam" id="PF00288"/>
    </source>
</evidence>
<comment type="caution">
    <text evidence="7">The sequence shown here is derived from an EMBL/GenBank/DDBJ whole genome shotgun (WGS) entry which is preliminary data.</text>
</comment>
<keyword evidence="3" id="KW-0418">Kinase</keyword>
<dbReference type="InterPro" id="IPR014721">
    <property type="entry name" value="Ribsml_uS5_D2-typ_fold_subgr"/>
</dbReference>
<evidence type="ECO:0000256" key="3">
    <source>
        <dbReference type="ARBA" id="ARBA00022777"/>
    </source>
</evidence>
<feature type="domain" description="GHMP kinase N-terminal" evidence="5">
    <location>
        <begin position="122"/>
        <end position="183"/>
    </location>
</feature>
<accession>A0ABU2BC69</accession>
<keyword evidence="7" id="KW-0808">Transferase</keyword>
<reference evidence="7 8" key="1">
    <citation type="submission" date="2023-07" db="EMBL/GenBank/DDBJ databases">
        <title>Sequencing the genomes of 1000 actinobacteria strains.</title>
        <authorList>
            <person name="Klenk H.-P."/>
        </authorList>
    </citation>
    <scope>NUCLEOTIDE SEQUENCE [LARGE SCALE GENOMIC DNA]</scope>
    <source>
        <strain evidence="7 8">DSM 44508</strain>
    </source>
</reference>
<keyword evidence="2" id="KW-0547">Nucleotide-binding</keyword>
<dbReference type="Proteomes" id="UP001183619">
    <property type="component" value="Unassembled WGS sequence"/>
</dbReference>
<dbReference type="PANTHER" id="PTHR10457:SF7">
    <property type="entry name" value="GALACTOKINASE-RELATED"/>
    <property type="match status" value="1"/>
</dbReference>
<organism evidence="7 8">
    <name type="scientific">Corynebacterium felinum</name>
    <dbReference type="NCBI Taxonomy" id="131318"/>
    <lineage>
        <taxon>Bacteria</taxon>
        <taxon>Bacillati</taxon>
        <taxon>Actinomycetota</taxon>
        <taxon>Actinomycetes</taxon>
        <taxon>Mycobacteriales</taxon>
        <taxon>Corynebacteriaceae</taxon>
        <taxon>Corynebacterium</taxon>
    </lineage>
</organism>
<dbReference type="GO" id="GO:0004335">
    <property type="term" value="F:galactokinase activity"/>
    <property type="evidence" value="ECO:0007669"/>
    <property type="project" value="UniProtKB-EC"/>
</dbReference>
<proteinExistence type="inferred from homology"/>
<dbReference type="InterPro" id="IPR000705">
    <property type="entry name" value="Galactokinase"/>
</dbReference>
<dbReference type="InterPro" id="IPR006204">
    <property type="entry name" value="GHMP_kinase_N_dom"/>
</dbReference>
<protein>
    <submittedName>
        <fullName evidence="7">Galactokinase</fullName>
        <ecNumber evidence="7">2.7.1.6</ecNumber>
    </submittedName>
</protein>
<dbReference type="InterPro" id="IPR019539">
    <property type="entry name" value="GalKase_N"/>
</dbReference>
<dbReference type="Gene3D" id="3.30.230.10">
    <property type="match status" value="1"/>
</dbReference>
<dbReference type="SUPFAM" id="SSF54211">
    <property type="entry name" value="Ribosomal protein S5 domain 2-like"/>
    <property type="match status" value="1"/>
</dbReference>
<evidence type="ECO:0000256" key="2">
    <source>
        <dbReference type="ARBA" id="ARBA00022741"/>
    </source>
</evidence>
<feature type="domain" description="Galactokinase N-terminal" evidence="6">
    <location>
        <begin position="27"/>
        <end position="69"/>
    </location>
</feature>
<dbReference type="Pfam" id="PF00288">
    <property type="entry name" value="GHMP_kinases_N"/>
    <property type="match status" value="1"/>
</dbReference>
<keyword evidence="8" id="KW-1185">Reference proteome</keyword>
<dbReference type="PRINTS" id="PR00473">
    <property type="entry name" value="GALCTOKINASE"/>
</dbReference>
<evidence type="ECO:0000259" key="6">
    <source>
        <dbReference type="Pfam" id="PF10509"/>
    </source>
</evidence>
<dbReference type="EC" id="2.7.1.6" evidence="7"/>
<keyword evidence="4" id="KW-0067">ATP-binding</keyword>
<dbReference type="Pfam" id="PF10509">
    <property type="entry name" value="GalKase_gal_bdg"/>
    <property type="match status" value="1"/>
</dbReference>
<gene>
    <name evidence="7" type="ORF">J2S37_002770</name>
</gene>